<dbReference type="AlphaFoldDB" id="A0A250XQY5"/>
<feature type="region of interest" description="Disordered" evidence="5">
    <location>
        <begin position="116"/>
        <end position="135"/>
    </location>
</feature>
<keyword evidence="6" id="KW-0732">Signal</keyword>
<dbReference type="SUPFAM" id="SSF57196">
    <property type="entry name" value="EGF/Laminin"/>
    <property type="match status" value="1"/>
</dbReference>
<evidence type="ECO:0000259" key="7">
    <source>
        <dbReference type="PROSITE" id="PS50026"/>
    </source>
</evidence>
<dbReference type="Pfam" id="PF03016">
    <property type="entry name" value="Exostosin_GT47"/>
    <property type="match status" value="1"/>
</dbReference>
<comment type="similarity">
    <text evidence="2">Belongs to the glycosyltransferase 47 family.</text>
</comment>
<keyword evidence="9" id="KW-1185">Reference proteome</keyword>
<dbReference type="PANTHER" id="PTHR11062">
    <property type="entry name" value="EXOSTOSIN HEPARAN SULFATE GLYCOSYLTRANSFERASE -RELATED"/>
    <property type="match status" value="1"/>
</dbReference>
<keyword evidence="4" id="KW-1015">Disulfide bond</keyword>
<dbReference type="PROSITE" id="PS50026">
    <property type="entry name" value="EGF_3"/>
    <property type="match status" value="1"/>
</dbReference>
<reference evidence="8 9" key="1">
    <citation type="submission" date="2017-08" db="EMBL/GenBank/DDBJ databases">
        <title>Acidophilic green algal genome provides insights into adaptation to an acidic environment.</title>
        <authorList>
            <person name="Hirooka S."/>
            <person name="Hirose Y."/>
            <person name="Kanesaki Y."/>
            <person name="Higuchi S."/>
            <person name="Fujiwara T."/>
            <person name="Onuma R."/>
            <person name="Era A."/>
            <person name="Ohbayashi R."/>
            <person name="Uzuka A."/>
            <person name="Nozaki H."/>
            <person name="Yoshikawa H."/>
            <person name="Miyagishima S.Y."/>
        </authorList>
    </citation>
    <scope>NUCLEOTIDE SEQUENCE [LARGE SCALE GENOMIC DNA]</scope>
    <source>
        <strain evidence="8 9">NIES-2499</strain>
    </source>
</reference>
<dbReference type="InterPro" id="IPR000742">
    <property type="entry name" value="EGF"/>
</dbReference>
<feature type="chain" id="PRO_5012761342" description="EGF-like domain-containing protein" evidence="6">
    <location>
        <begin position="23"/>
        <end position="816"/>
    </location>
</feature>
<evidence type="ECO:0000313" key="9">
    <source>
        <dbReference type="Proteomes" id="UP000232323"/>
    </source>
</evidence>
<comment type="caution">
    <text evidence="4">Lacks conserved residue(s) required for the propagation of feature annotation.</text>
</comment>
<dbReference type="InterPro" id="IPR040911">
    <property type="entry name" value="Exostosin_GT47"/>
</dbReference>
<protein>
    <recommendedName>
        <fullName evidence="7">EGF-like domain-containing protein</fullName>
    </recommendedName>
</protein>
<evidence type="ECO:0000256" key="3">
    <source>
        <dbReference type="ARBA" id="ARBA00023034"/>
    </source>
</evidence>
<name>A0A250XQY5_9CHLO</name>
<dbReference type="GO" id="GO:0000139">
    <property type="term" value="C:Golgi membrane"/>
    <property type="evidence" value="ECO:0007669"/>
    <property type="project" value="UniProtKB-SubCell"/>
</dbReference>
<dbReference type="Pfam" id="PF23106">
    <property type="entry name" value="EGF_Teneurin"/>
    <property type="match status" value="1"/>
</dbReference>
<dbReference type="FunFam" id="2.10.25.10:FF:000026">
    <property type="entry name" value="Teneurin transmembrane protein 2"/>
    <property type="match status" value="1"/>
</dbReference>
<dbReference type="InterPro" id="IPR004263">
    <property type="entry name" value="Exostosin"/>
</dbReference>
<evidence type="ECO:0000256" key="4">
    <source>
        <dbReference type="PROSITE-ProRule" id="PRU00076"/>
    </source>
</evidence>
<feature type="disulfide bond" evidence="4">
    <location>
        <begin position="77"/>
        <end position="87"/>
    </location>
</feature>
<feature type="region of interest" description="Disordered" evidence="5">
    <location>
        <begin position="172"/>
        <end position="205"/>
    </location>
</feature>
<evidence type="ECO:0000256" key="2">
    <source>
        <dbReference type="ARBA" id="ARBA00010271"/>
    </source>
</evidence>
<feature type="signal peptide" evidence="6">
    <location>
        <begin position="1"/>
        <end position="22"/>
    </location>
</feature>
<keyword evidence="3" id="KW-0333">Golgi apparatus</keyword>
<dbReference type="PANTHER" id="PTHR11062:SF268">
    <property type="entry name" value="FAMILY PROTEIN, PUTATIVE, EXPRESSED-RELATED"/>
    <property type="match status" value="1"/>
</dbReference>
<evidence type="ECO:0000256" key="5">
    <source>
        <dbReference type="SAM" id="MobiDB-lite"/>
    </source>
</evidence>
<dbReference type="Gene3D" id="2.10.25.10">
    <property type="entry name" value="Laminin"/>
    <property type="match status" value="1"/>
</dbReference>
<dbReference type="OrthoDB" id="522761at2759"/>
<comment type="subcellular location">
    <subcellularLocation>
        <location evidence="1">Golgi apparatus membrane</location>
        <topology evidence="1">Single-pass type II membrane protein</topology>
    </subcellularLocation>
</comment>
<evidence type="ECO:0000256" key="6">
    <source>
        <dbReference type="SAM" id="SignalP"/>
    </source>
</evidence>
<proteinExistence type="inferred from homology"/>
<evidence type="ECO:0000256" key="1">
    <source>
        <dbReference type="ARBA" id="ARBA00004323"/>
    </source>
</evidence>
<comment type="caution">
    <text evidence="8">The sequence shown here is derived from an EMBL/GenBank/DDBJ whole genome shotgun (WGS) entry which is preliminary data.</text>
</comment>
<dbReference type="GO" id="GO:0016757">
    <property type="term" value="F:glycosyltransferase activity"/>
    <property type="evidence" value="ECO:0007669"/>
    <property type="project" value="InterPro"/>
</dbReference>
<organism evidence="8 9">
    <name type="scientific">Chlamydomonas eustigma</name>
    <dbReference type="NCBI Taxonomy" id="1157962"/>
    <lineage>
        <taxon>Eukaryota</taxon>
        <taxon>Viridiplantae</taxon>
        <taxon>Chlorophyta</taxon>
        <taxon>core chlorophytes</taxon>
        <taxon>Chlorophyceae</taxon>
        <taxon>CS clade</taxon>
        <taxon>Chlamydomonadales</taxon>
        <taxon>Chlamydomonadaceae</taxon>
        <taxon>Chlamydomonas</taxon>
    </lineage>
</organism>
<sequence length="816" mass="92123">MMLTLVFLSLLPIILVLSPAHAVSSGEIGQGKRPTYILSAESNYRQRCISTEGSWCSEFHLQKPIAWTPAPRGSKPCLDDCNGVGNCNYDTGKCECPAGWKGEGCKIIQKRPCTNGMRSPSDNSNTPRGHIDEDGRDLNWLTPGGGNSRCAGICDDKIAMCWCDGAKGRINAPKGSPPGTPPVRRGRPMTTTQQQPREDKNGNAINWGDRPYADLFGPEGWCVADAPKMNYPCIIDGLDGQFCDDVVEMFCINQCNGHGQCDIGFCKCDPGWYGHDCSRKAAGLALEPSRIPQFSWLRNNVKEAPAALEPPPKADRKRPLIYVYDLEPLFSQRMLQYRIPSSWCTHRRYQLNNVTLFTDLWVYAVDTLLHELLLQSEHRTFDPEEADFFYVPQYSACMIYPIHGWADYPWFPVPGAGIRVMHASHMILETKRWIQQNFPYWTRRGGRDHIWLFTHDEGACWVPNEVTPSIWLTHWGRMGVNHTSNTAFGGDDYNQEHFSSRMPEGWHKYFKGHACYEPSKDLVIPSFKSPRHYHQSPLNGVAAKERDILLFFKGDAGENRKPNYSRGVRQRLHKLSKELDWKNKYNVLIGSREIQGDYSDLLSRSKFCLVAPGDGWSARAEDAILHGCIPVVIMDGVHVVYESILDWSSFSVRIPEADLDKTVDILLAVPEKRVKSLQAHLARVWHRFRYLGGPALVNDGTGRLSENLQKTNAERAQHSVQGQVSVVRTRELRNASGDPQSSQSIDHHNDNNVNMGLKATRLPRPFRGDPSVDDAFGTIIQWLHSRIPYTRTPPSTPVPMIKVHYSDETLGLKQEL</sequence>
<accession>A0A250XQY5</accession>
<evidence type="ECO:0000313" key="8">
    <source>
        <dbReference type="EMBL" id="GAX85342.1"/>
    </source>
</evidence>
<feature type="disulfide bond" evidence="4">
    <location>
        <begin position="96"/>
        <end position="105"/>
    </location>
</feature>
<feature type="domain" description="EGF-like" evidence="7">
    <location>
        <begin position="73"/>
        <end position="106"/>
    </location>
</feature>
<gene>
    <name evidence="8" type="ORF">CEUSTIGMA_g12759.t1</name>
</gene>
<dbReference type="EMBL" id="BEGY01000163">
    <property type="protein sequence ID" value="GAX85342.1"/>
    <property type="molecule type" value="Genomic_DNA"/>
</dbReference>
<dbReference type="PROSITE" id="PS00022">
    <property type="entry name" value="EGF_1"/>
    <property type="match status" value="2"/>
</dbReference>
<dbReference type="PROSITE" id="PS01186">
    <property type="entry name" value="EGF_2"/>
    <property type="match status" value="2"/>
</dbReference>
<dbReference type="Proteomes" id="UP000232323">
    <property type="component" value="Unassembled WGS sequence"/>
</dbReference>
<keyword evidence="4" id="KW-0245">EGF-like domain</keyword>
<feature type="compositionally biased region" description="Polar residues" evidence="5">
    <location>
        <begin position="116"/>
        <end position="127"/>
    </location>
</feature>